<keyword evidence="4" id="KW-1185">Reference proteome</keyword>
<dbReference type="PROSITE" id="PS00166">
    <property type="entry name" value="ENOYL_COA_HYDRATASE"/>
    <property type="match status" value="1"/>
</dbReference>
<evidence type="ECO:0000256" key="1">
    <source>
        <dbReference type="ARBA" id="ARBA00005254"/>
    </source>
</evidence>
<dbReference type="Gene3D" id="3.90.226.10">
    <property type="entry name" value="2-enoyl-CoA Hydratase, Chain A, domain 1"/>
    <property type="match status" value="1"/>
</dbReference>
<dbReference type="SUPFAM" id="SSF52096">
    <property type="entry name" value="ClpP/crotonase"/>
    <property type="match status" value="1"/>
</dbReference>
<evidence type="ECO:0000313" key="3">
    <source>
        <dbReference type="EMBL" id="SDO37013.1"/>
    </source>
</evidence>
<evidence type="ECO:0000313" key="4">
    <source>
        <dbReference type="Proteomes" id="UP000198778"/>
    </source>
</evidence>
<dbReference type="InterPro" id="IPR029045">
    <property type="entry name" value="ClpP/crotonase-like_dom_sf"/>
</dbReference>
<name>A0A1H0J0C4_9BACI</name>
<dbReference type="Pfam" id="PF00378">
    <property type="entry name" value="ECH_1"/>
    <property type="match status" value="1"/>
</dbReference>
<dbReference type="PANTHER" id="PTHR43802:SF1">
    <property type="entry name" value="IP11341P-RELATED"/>
    <property type="match status" value="1"/>
</dbReference>
<gene>
    <name evidence="3" type="ORF">SAMN04488053_11218</name>
</gene>
<organism evidence="3 4">
    <name type="scientific">Alkalicoccus daliensis</name>
    <dbReference type="NCBI Taxonomy" id="745820"/>
    <lineage>
        <taxon>Bacteria</taxon>
        <taxon>Bacillati</taxon>
        <taxon>Bacillota</taxon>
        <taxon>Bacilli</taxon>
        <taxon>Bacillales</taxon>
        <taxon>Bacillaceae</taxon>
        <taxon>Alkalicoccus</taxon>
    </lineage>
</organism>
<dbReference type="AlphaFoldDB" id="A0A1H0J0C4"/>
<evidence type="ECO:0000256" key="2">
    <source>
        <dbReference type="RuleBase" id="RU003707"/>
    </source>
</evidence>
<dbReference type="STRING" id="745820.SAMN04488053_11218"/>
<dbReference type="InterPro" id="IPR018376">
    <property type="entry name" value="Enoyl-CoA_hyd/isom_CS"/>
</dbReference>
<dbReference type="RefSeq" id="WP_090843745.1">
    <property type="nucleotide sequence ID" value="NZ_FNIL01000012.1"/>
</dbReference>
<dbReference type="EMBL" id="FNIL01000012">
    <property type="protein sequence ID" value="SDO37013.1"/>
    <property type="molecule type" value="Genomic_DNA"/>
</dbReference>
<dbReference type="CDD" id="cd06558">
    <property type="entry name" value="crotonase-like"/>
    <property type="match status" value="1"/>
</dbReference>
<dbReference type="GO" id="GO:0016853">
    <property type="term" value="F:isomerase activity"/>
    <property type="evidence" value="ECO:0007669"/>
    <property type="project" value="UniProtKB-KW"/>
</dbReference>
<dbReference type="Gene3D" id="1.10.12.10">
    <property type="entry name" value="Lyase 2-enoyl-coa Hydratase, Chain A, domain 2"/>
    <property type="match status" value="1"/>
</dbReference>
<dbReference type="PANTHER" id="PTHR43802">
    <property type="entry name" value="ENOYL-COA HYDRATASE"/>
    <property type="match status" value="1"/>
</dbReference>
<proteinExistence type="inferred from homology"/>
<accession>A0A1H0J0C4</accession>
<comment type="similarity">
    <text evidence="1 2">Belongs to the enoyl-CoA hydratase/isomerase family.</text>
</comment>
<reference evidence="4" key="1">
    <citation type="submission" date="2016-10" db="EMBL/GenBank/DDBJ databases">
        <authorList>
            <person name="Varghese N."/>
            <person name="Submissions S."/>
        </authorList>
    </citation>
    <scope>NUCLEOTIDE SEQUENCE [LARGE SCALE GENOMIC DNA]</scope>
    <source>
        <strain evidence="4">CGMCC 1.10369</strain>
    </source>
</reference>
<dbReference type="OrthoDB" id="9775794at2"/>
<keyword evidence="3" id="KW-0413">Isomerase</keyword>
<dbReference type="InterPro" id="IPR001753">
    <property type="entry name" value="Enoyl-CoA_hydra/iso"/>
</dbReference>
<dbReference type="Proteomes" id="UP000198778">
    <property type="component" value="Unassembled WGS sequence"/>
</dbReference>
<dbReference type="InterPro" id="IPR014748">
    <property type="entry name" value="Enoyl-CoA_hydra_C"/>
</dbReference>
<sequence>MKEALVQHSLNKGIATIALNRPDSLNALNNDMIADLIHLFQQFNLDEHVRVIVLEGKGRSFCAGDDLIDMGTEKHPNPKEKLTEFRRGYPEVVLAMRKTEKPIIAKIHGHALGAGLEIALGADIIIAAEKTKLGLPFVLRGIAAGTSLLPQIIGYHKTSELLFTGKMLTAKEAESLGIVNEVTSDEKLKESVDKLTGNLSSAATRAIGLMKLGLNRSLNKTMEEAFDEQSYLTTLSFHTEDFSEGKEAFTQKRESVFKGL</sequence>
<protein>
    <submittedName>
        <fullName evidence="3">2-(1,2-epoxy-1,2-dihydrophenyl)acetyl-CoA isomerase</fullName>
    </submittedName>
</protein>